<keyword evidence="4" id="KW-0472">Membrane</keyword>
<dbReference type="HOGENOM" id="CLU_020211_9_0_9"/>
<dbReference type="eggNOG" id="COG3290">
    <property type="taxonomic scope" value="Bacteria"/>
</dbReference>
<keyword evidence="2" id="KW-0808">Transferase</keyword>
<comment type="caution">
    <text evidence="7">The sequence shown here is derived from an EMBL/GenBank/DDBJ whole genome shotgun (WGS) entry which is preliminary data.</text>
</comment>
<dbReference type="PANTHER" id="PTHR40448:SF1">
    <property type="entry name" value="TWO-COMPONENT SENSOR HISTIDINE KINASE"/>
    <property type="match status" value="1"/>
</dbReference>
<protein>
    <recommendedName>
        <fullName evidence="9">Sensor histidine kinase NatK C-terminal domain-containing protein</fullName>
    </recommendedName>
</protein>
<dbReference type="Gene3D" id="1.10.287.130">
    <property type="match status" value="1"/>
</dbReference>
<accession>R3TSB7</accession>
<evidence type="ECO:0000256" key="1">
    <source>
        <dbReference type="ARBA" id="ARBA00022553"/>
    </source>
</evidence>
<dbReference type="InterPro" id="IPR036890">
    <property type="entry name" value="HATPase_C_sf"/>
</dbReference>
<dbReference type="Proteomes" id="UP000013785">
    <property type="component" value="Unassembled WGS sequence"/>
</dbReference>
<dbReference type="Pfam" id="PF14501">
    <property type="entry name" value="HATPase_c_5"/>
    <property type="match status" value="1"/>
</dbReference>
<name>R3TSB7_9ENTE</name>
<dbReference type="InterPro" id="IPR039506">
    <property type="entry name" value="SPOB_a"/>
</dbReference>
<dbReference type="Gene3D" id="3.30.565.10">
    <property type="entry name" value="Histidine kinase-like ATPase, C-terminal domain"/>
    <property type="match status" value="1"/>
</dbReference>
<evidence type="ECO:0000313" key="8">
    <source>
        <dbReference type="Proteomes" id="UP000013785"/>
    </source>
</evidence>
<dbReference type="InterPro" id="IPR016120">
    <property type="entry name" value="Sig_transdc_His_kin_SpoOB"/>
</dbReference>
<dbReference type="PANTHER" id="PTHR40448">
    <property type="entry name" value="TWO-COMPONENT SENSOR HISTIDINE KINASE"/>
    <property type="match status" value="1"/>
</dbReference>
<feature type="domain" description="SpoOB alpha-helical" evidence="6">
    <location>
        <begin position="174"/>
        <end position="230"/>
    </location>
</feature>
<dbReference type="GO" id="GO:0042802">
    <property type="term" value="F:identical protein binding"/>
    <property type="evidence" value="ECO:0007669"/>
    <property type="project" value="TreeGrafter"/>
</dbReference>
<gene>
    <name evidence="7" type="ORF">UC3_01648</name>
</gene>
<evidence type="ECO:0000313" key="7">
    <source>
        <dbReference type="EMBL" id="EOL44018.1"/>
    </source>
</evidence>
<dbReference type="OrthoDB" id="1652078at2"/>
<reference evidence="7 8" key="1">
    <citation type="submission" date="2013-02" db="EMBL/GenBank/DDBJ databases">
        <title>The Genome Sequence of Enterococcus phoeniculicola BAA-412.</title>
        <authorList>
            <consortium name="The Broad Institute Genome Sequencing Platform"/>
            <consortium name="The Broad Institute Genome Sequencing Center for Infectious Disease"/>
            <person name="Earl A.M."/>
            <person name="Gilmore M.S."/>
            <person name="Lebreton F."/>
            <person name="Walker B."/>
            <person name="Young S.K."/>
            <person name="Zeng Q."/>
            <person name="Gargeya S."/>
            <person name="Fitzgerald M."/>
            <person name="Haas B."/>
            <person name="Abouelleil A."/>
            <person name="Alvarado L."/>
            <person name="Arachchi H.M."/>
            <person name="Berlin A.M."/>
            <person name="Chapman S.B."/>
            <person name="Dewar J."/>
            <person name="Goldberg J."/>
            <person name="Griggs A."/>
            <person name="Gujja S."/>
            <person name="Hansen M."/>
            <person name="Howarth C."/>
            <person name="Imamovic A."/>
            <person name="Larimer J."/>
            <person name="McCowan C."/>
            <person name="Murphy C."/>
            <person name="Neiman D."/>
            <person name="Pearson M."/>
            <person name="Priest M."/>
            <person name="Roberts A."/>
            <person name="Saif S."/>
            <person name="Shea T."/>
            <person name="Sisk P."/>
            <person name="Sykes S."/>
            <person name="Wortman J."/>
            <person name="Nusbaum C."/>
            <person name="Birren B."/>
        </authorList>
    </citation>
    <scope>NUCLEOTIDE SEQUENCE [LARGE SCALE GENOMIC DNA]</scope>
    <source>
        <strain evidence="7 8">ATCC BAA-412</strain>
    </source>
</reference>
<evidence type="ECO:0008006" key="9">
    <source>
        <dbReference type="Google" id="ProtNLM"/>
    </source>
</evidence>
<organism evidence="7 8">
    <name type="scientific">Enterococcus phoeniculicola ATCC BAA-412</name>
    <dbReference type="NCBI Taxonomy" id="1158610"/>
    <lineage>
        <taxon>Bacteria</taxon>
        <taxon>Bacillati</taxon>
        <taxon>Bacillota</taxon>
        <taxon>Bacilli</taxon>
        <taxon>Lactobacillales</taxon>
        <taxon>Enterococcaceae</taxon>
        <taxon>Enterococcus</taxon>
    </lineage>
</organism>
<keyword evidence="4" id="KW-0812">Transmembrane</keyword>
<dbReference type="AlphaFoldDB" id="R3TSB7"/>
<dbReference type="CDD" id="cd16935">
    <property type="entry name" value="HATPase_AgrC-ComD-like"/>
    <property type="match status" value="1"/>
</dbReference>
<dbReference type="PATRIC" id="fig|1158610.3.peg.1635"/>
<dbReference type="RefSeq" id="WP_010768311.1">
    <property type="nucleotide sequence ID" value="NZ_ASWE01000003.1"/>
</dbReference>
<dbReference type="EMBL" id="AJAT01000014">
    <property type="protein sequence ID" value="EOL44018.1"/>
    <property type="molecule type" value="Genomic_DNA"/>
</dbReference>
<keyword evidence="3" id="KW-0418">Kinase</keyword>
<evidence type="ECO:0000256" key="3">
    <source>
        <dbReference type="ARBA" id="ARBA00022777"/>
    </source>
</evidence>
<evidence type="ECO:0000256" key="2">
    <source>
        <dbReference type="ARBA" id="ARBA00022679"/>
    </source>
</evidence>
<keyword evidence="8" id="KW-1185">Reference proteome</keyword>
<dbReference type="InterPro" id="IPR032834">
    <property type="entry name" value="NatK-like_C"/>
</dbReference>
<feature type="transmembrane region" description="Helical" evidence="4">
    <location>
        <begin position="104"/>
        <end position="129"/>
    </location>
</feature>
<dbReference type="GO" id="GO:0000155">
    <property type="term" value="F:phosphorelay sensor kinase activity"/>
    <property type="evidence" value="ECO:0007669"/>
    <property type="project" value="InterPro"/>
</dbReference>
<keyword evidence="4" id="KW-1133">Transmembrane helix</keyword>
<dbReference type="STRING" id="154621.RV11_GL000273"/>
<feature type="transmembrane region" description="Helical" evidence="4">
    <location>
        <begin position="136"/>
        <end position="157"/>
    </location>
</feature>
<dbReference type="SUPFAM" id="SSF55874">
    <property type="entry name" value="ATPase domain of HSP90 chaperone/DNA topoisomerase II/histidine kinase"/>
    <property type="match status" value="1"/>
</dbReference>
<dbReference type="SUPFAM" id="SSF55890">
    <property type="entry name" value="Sporulation response regulatory protein Spo0B"/>
    <property type="match status" value="1"/>
</dbReference>
<feature type="transmembrane region" description="Helical" evidence="4">
    <location>
        <begin position="67"/>
        <end position="84"/>
    </location>
</feature>
<feature type="domain" description="Sensor histidine kinase NatK-like C-terminal" evidence="5">
    <location>
        <begin position="270"/>
        <end position="369"/>
    </location>
</feature>
<keyword evidence="1" id="KW-0597">Phosphoprotein</keyword>
<proteinExistence type="predicted"/>
<feature type="transmembrane region" description="Helical" evidence="4">
    <location>
        <begin position="31"/>
        <end position="55"/>
    </location>
</feature>
<evidence type="ECO:0000259" key="6">
    <source>
        <dbReference type="Pfam" id="PF14689"/>
    </source>
</evidence>
<sequence length="375" mass="43148">MKIEGIKLVLGILLFIEPFFFQPKWKWMYGLLWLLGISLIMTKLAAVGYGLFFLINLFLFWKYKQKTVSVGCLSAIGFFLAFGFPEREKILLLLMLLSVHHEPVLPQLNLPMSVLSYLMDGLFLVLFFLGSPLMSVLLLFLLELYLFFSFGLLNYLYQETDMVYARSLDQIMANYINEVNELYQKIRGWRHDYHNHLQTLNAQLKNHQYEPAQTYLSSLEESLGEIDQIVRSGNTIIDAVVNSKLSLAETKNIPIHVKVFVGNQPIAQEVDLVVILGNLLDNAIEANLEIEDASQQLLRVYISILQQQLYISVTNARPLTQEISPDYVSTKNDKRGLGIRRINHLVETYHGIVNRQYEEGFFVTEVLLPLEMISS</sequence>
<evidence type="ECO:0000259" key="5">
    <source>
        <dbReference type="Pfam" id="PF14501"/>
    </source>
</evidence>
<evidence type="ECO:0000256" key="4">
    <source>
        <dbReference type="SAM" id="Phobius"/>
    </source>
</evidence>
<dbReference type="Pfam" id="PF14689">
    <property type="entry name" value="SPOB_a"/>
    <property type="match status" value="1"/>
</dbReference>